<gene>
    <name evidence="1" type="ORF">MENT_LOCUS35053</name>
</gene>
<organism evidence="1 2">
    <name type="scientific">Meloidogyne enterolobii</name>
    <name type="common">Root-knot nematode worm</name>
    <name type="synonym">Meloidogyne mayaguensis</name>
    <dbReference type="NCBI Taxonomy" id="390850"/>
    <lineage>
        <taxon>Eukaryota</taxon>
        <taxon>Metazoa</taxon>
        <taxon>Ecdysozoa</taxon>
        <taxon>Nematoda</taxon>
        <taxon>Chromadorea</taxon>
        <taxon>Rhabditida</taxon>
        <taxon>Tylenchina</taxon>
        <taxon>Tylenchomorpha</taxon>
        <taxon>Tylenchoidea</taxon>
        <taxon>Meloidogynidae</taxon>
        <taxon>Meloidogyninae</taxon>
        <taxon>Meloidogyne</taxon>
    </lineage>
</organism>
<proteinExistence type="predicted"/>
<sequence length="107" mass="12175">MDKQHSSYCPPKANTYHQRHLEQQPLSGSFVNYNPQNSMGLMAETSSNPISQQNGHFQEGCIRGANTSLPPPQQYQNPSTIIACLLKKINLFIKILENFLLWLFLLN</sequence>
<evidence type="ECO:0000313" key="1">
    <source>
        <dbReference type="EMBL" id="CAD2182808.1"/>
    </source>
</evidence>
<comment type="caution">
    <text evidence="1">The sequence shown here is derived from an EMBL/GenBank/DDBJ whole genome shotgun (WGS) entry which is preliminary data.</text>
</comment>
<protein>
    <submittedName>
        <fullName evidence="1">Uncharacterized protein</fullName>
    </submittedName>
</protein>
<dbReference type="EMBL" id="CAJEWN010000444">
    <property type="protein sequence ID" value="CAD2182808.1"/>
    <property type="molecule type" value="Genomic_DNA"/>
</dbReference>
<accession>A0A6V7W7V5</accession>
<name>A0A6V7W7V5_MELEN</name>
<dbReference type="Proteomes" id="UP000580250">
    <property type="component" value="Unassembled WGS sequence"/>
</dbReference>
<evidence type="ECO:0000313" key="2">
    <source>
        <dbReference type="Proteomes" id="UP000580250"/>
    </source>
</evidence>
<reference evidence="1 2" key="1">
    <citation type="submission" date="2020-08" db="EMBL/GenBank/DDBJ databases">
        <authorList>
            <person name="Koutsovoulos G."/>
            <person name="Danchin GJ E."/>
        </authorList>
    </citation>
    <scope>NUCLEOTIDE SEQUENCE [LARGE SCALE GENOMIC DNA]</scope>
</reference>
<dbReference type="AlphaFoldDB" id="A0A6V7W7V5"/>